<dbReference type="Gene3D" id="3.60.15.10">
    <property type="entry name" value="Ribonuclease Z/Hydroxyacylglutathione hydrolase-like"/>
    <property type="match status" value="1"/>
</dbReference>
<dbReference type="RefSeq" id="WP_017434532.1">
    <property type="nucleotide sequence ID" value="NZ_BAWO01000059.1"/>
</dbReference>
<dbReference type="AlphaFoldDB" id="A0A023DIM8"/>
<dbReference type="EMBL" id="BAWO01000059">
    <property type="protein sequence ID" value="GAJ41159.1"/>
    <property type="molecule type" value="Genomic_DNA"/>
</dbReference>
<comment type="caution">
    <text evidence="2">The sequence shown here is derived from an EMBL/GenBank/DDBJ whole genome shotgun (WGS) entry which is preliminary data.</text>
</comment>
<keyword evidence="3" id="KW-1185">Reference proteome</keyword>
<dbReference type="InterPro" id="IPR036388">
    <property type="entry name" value="WH-like_DNA-bd_sf"/>
</dbReference>
<dbReference type="OrthoDB" id="9761531at2"/>
<evidence type="ECO:0000259" key="1">
    <source>
        <dbReference type="SMART" id="SM00849"/>
    </source>
</evidence>
<sequence length="328" mass="37656">MLNIEQIEEKIYRIPIPVPFPMKYVYCYLFQEADGWSLVDAGFHYPDAVDTWKQVFKQLSVNPKNIRSIYLTHFHPDHFGLAGWMQELTGAKVFISKEDYVMAERVWGQNSRQASRVGAICRQNGVPDSLAAQIEENMKKLSKHVTPLPSLTVLEEKEVTLGGKTWRVIPVPGHSDGLVNFYQPEQRLLLAADHVLDKITPNISLWPGCRPNPLKDYFSSLNKIDELDIKLVLPAHGAVIHQIQERISEIRLHHEKRLNQMFSLAKDGQTAYKIASEVFQHKKLSPHQWRFAIAETLAHLEYLVSMNQLIKGERNGIIFYKHNVEKGA</sequence>
<accession>A0A023DIM8</accession>
<dbReference type="PANTHER" id="PTHR23131:SF4">
    <property type="entry name" value="METALLO-BETA-LACTAMASE SUPERFAMILY POTEIN"/>
    <property type="match status" value="1"/>
</dbReference>
<dbReference type="SUPFAM" id="SSF56281">
    <property type="entry name" value="Metallo-hydrolase/oxidoreductase"/>
    <property type="match status" value="1"/>
</dbReference>
<dbReference type="InterPro" id="IPR001279">
    <property type="entry name" value="Metallo-B-lactamas"/>
</dbReference>
<dbReference type="CDD" id="cd07725">
    <property type="entry name" value="TTHA1429-like_MBL-fold"/>
    <property type="match status" value="1"/>
</dbReference>
<reference evidence="2 3" key="1">
    <citation type="submission" date="2014-04" db="EMBL/GenBank/DDBJ databases">
        <title>Whole genome shotgun sequence of Geobacillus caldoxylosilyticus NBRC 107762.</title>
        <authorList>
            <person name="Hosoyama A."/>
            <person name="Hosoyama Y."/>
            <person name="Katano-Makiyama Y."/>
            <person name="Tsuchikane K."/>
            <person name="Ohji S."/>
            <person name="Ichikawa N."/>
            <person name="Yamazoe A."/>
            <person name="Fujita N."/>
        </authorList>
    </citation>
    <scope>NUCLEOTIDE SEQUENCE [LARGE SCALE GENOMIC DNA]</scope>
    <source>
        <strain evidence="2 3">NBRC 107762</strain>
    </source>
</reference>
<protein>
    <submittedName>
        <fullName evidence="2">Putative hydrolase</fullName>
    </submittedName>
</protein>
<dbReference type="Pfam" id="PF21221">
    <property type="entry name" value="B_lactamase-like_C"/>
    <property type="match status" value="1"/>
</dbReference>
<name>A0A023DIM8_9BACL</name>
<keyword evidence="2" id="KW-0378">Hydrolase</keyword>
<dbReference type="InterPro" id="IPR048933">
    <property type="entry name" value="B_lactamase-like_C"/>
</dbReference>
<dbReference type="SMART" id="SM00849">
    <property type="entry name" value="Lactamase_B"/>
    <property type="match status" value="1"/>
</dbReference>
<proteinExistence type="predicted"/>
<gene>
    <name evidence="2" type="ORF">GCA01S_059_00150</name>
</gene>
<dbReference type="GO" id="GO:0016787">
    <property type="term" value="F:hydrolase activity"/>
    <property type="evidence" value="ECO:0007669"/>
    <property type="project" value="UniProtKB-KW"/>
</dbReference>
<dbReference type="InterPro" id="IPR036866">
    <property type="entry name" value="RibonucZ/Hydroxyglut_hydro"/>
</dbReference>
<feature type="domain" description="Metallo-beta-lactamase" evidence="1">
    <location>
        <begin position="24"/>
        <end position="236"/>
    </location>
</feature>
<dbReference type="Pfam" id="PF00753">
    <property type="entry name" value="Lactamase_B"/>
    <property type="match status" value="1"/>
</dbReference>
<evidence type="ECO:0000313" key="2">
    <source>
        <dbReference type="EMBL" id="GAJ41159.1"/>
    </source>
</evidence>
<dbReference type="InterPro" id="IPR050662">
    <property type="entry name" value="Sec-metab_biosynth-thioest"/>
</dbReference>
<organism evidence="2 3">
    <name type="scientific">Parageobacillus caldoxylosilyticus NBRC 107762</name>
    <dbReference type="NCBI Taxonomy" id="1220594"/>
    <lineage>
        <taxon>Bacteria</taxon>
        <taxon>Bacillati</taxon>
        <taxon>Bacillota</taxon>
        <taxon>Bacilli</taxon>
        <taxon>Bacillales</taxon>
        <taxon>Anoxybacillaceae</taxon>
        <taxon>Saccharococcus</taxon>
    </lineage>
</organism>
<dbReference type="Proteomes" id="UP000023561">
    <property type="component" value="Unassembled WGS sequence"/>
</dbReference>
<dbReference type="Gene3D" id="1.10.10.10">
    <property type="entry name" value="Winged helix-like DNA-binding domain superfamily/Winged helix DNA-binding domain"/>
    <property type="match status" value="1"/>
</dbReference>
<evidence type="ECO:0000313" key="3">
    <source>
        <dbReference type="Proteomes" id="UP000023561"/>
    </source>
</evidence>
<dbReference type="PANTHER" id="PTHR23131">
    <property type="entry name" value="ENDORIBONUCLEASE LACTB2"/>
    <property type="match status" value="1"/>
</dbReference>